<keyword evidence="1" id="KW-0614">Plasmid</keyword>
<organism evidence="1 2">
    <name type="scientific">Pseudarthrobacter chlorophenolicus (strain ATCC 700700 / DSM 12829 / CIP 107037 / JCM 12360 / KCTC 9906 / NCIMB 13794 / A6)</name>
    <name type="common">Arthrobacter chlorophenolicus</name>
    <dbReference type="NCBI Taxonomy" id="452863"/>
    <lineage>
        <taxon>Bacteria</taxon>
        <taxon>Bacillati</taxon>
        <taxon>Actinomycetota</taxon>
        <taxon>Actinomycetes</taxon>
        <taxon>Micrococcales</taxon>
        <taxon>Micrococcaceae</taxon>
        <taxon>Pseudarthrobacter</taxon>
    </lineage>
</organism>
<sequence>MISMPSSPCATAPTALAICNCKRARKRHEHGEYGTYKYHRCRCAPCKWANAEYNRLAKQHRSRREMVDADLVRARVAKLREAGITVLEMAELCAMSPKVLNYAVNGRGGRKPKKVQASTFRALNAIGFKDIASLDRPGGRPVNGDVSRSQVQSLYSFGWPSSMIAQRIGVSRHSIKALLAGQNITEAARAAIDSFYAEVRGTEPVLSTPSERAASTAARNRAIANGWTADTATDHEYARYSRAH</sequence>
<reference evidence="1" key="1">
    <citation type="submission" date="2009-01" db="EMBL/GenBank/DDBJ databases">
        <title>Complete sequence of plasmid1 of Arthrobacter chlorophenolicus A6.</title>
        <authorList>
            <consortium name="US DOE Joint Genome Institute"/>
            <person name="Lucas S."/>
            <person name="Copeland A."/>
            <person name="Lapidus A."/>
            <person name="Glavina del Rio T."/>
            <person name="Tice H."/>
            <person name="Bruce D."/>
            <person name="Goodwin L."/>
            <person name="Pitluck S."/>
            <person name="Goltsman E."/>
            <person name="Clum A."/>
            <person name="Larimer F."/>
            <person name="Land M."/>
            <person name="Hauser L."/>
            <person name="Kyrpides N."/>
            <person name="Mikhailova N."/>
            <person name="Jansson J."/>
            <person name="Richardson P."/>
        </authorList>
    </citation>
    <scope>NUCLEOTIDE SEQUENCE [LARGE SCALE GENOMIC DNA]</scope>
    <source>
        <strain evidence="1">A6</strain>
        <plasmid evidence="1">pACHL01</plasmid>
    </source>
</reference>
<evidence type="ECO:0000313" key="2">
    <source>
        <dbReference type="Proteomes" id="UP000002505"/>
    </source>
</evidence>
<protein>
    <submittedName>
        <fullName evidence="1">Uncharacterized protein</fullName>
    </submittedName>
</protein>
<accession>B8HIK3</accession>
<geneLocation type="plasmid" evidence="1 2">
    <name>pACHL01</name>
</geneLocation>
<dbReference type="HOGENOM" id="CLU_1127267_0_0_11"/>
<dbReference type="Proteomes" id="UP000002505">
    <property type="component" value="Plasmid pACHL01"/>
</dbReference>
<gene>
    <name evidence="1" type="ordered locus">Achl_4299</name>
</gene>
<name>B8HIK3_PSECP</name>
<keyword evidence="2" id="KW-1185">Reference proteome</keyword>
<evidence type="ECO:0000313" key="1">
    <source>
        <dbReference type="EMBL" id="ACL42250.1"/>
    </source>
</evidence>
<dbReference type="EMBL" id="CP001342">
    <property type="protein sequence ID" value="ACL42250.1"/>
    <property type="molecule type" value="Genomic_DNA"/>
</dbReference>
<dbReference type="AlphaFoldDB" id="B8HIK3"/>
<dbReference type="KEGG" id="ach:Achl_4299"/>
<proteinExistence type="predicted"/>